<protein>
    <submittedName>
        <fullName evidence="2">Uncharacterized protein</fullName>
    </submittedName>
</protein>
<dbReference type="AlphaFoldDB" id="A0A383CKW6"/>
<gene>
    <name evidence="2" type="ORF">METZ01_LOCUS485628</name>
</gene>
<evidence type="ECO:0000256" key="1">
    <source>
        <dbReference type="SAM" id="MobiDB-lite"/>
    </source>
</evidence>
<proteinExistence type="predicted"/>
<organism evidence="2">
    <name type="scientific">marine metagenome</name>
    <dbReference type="NCBI Taxonomy" id="408172"/>
    <lineage>
        <taxon>unclassified sequences</taxon>
        <taxon>metagenomes</taxon>
        <taxon>ecological metagenomes</taxon>
    </lineage>
</organism>
<sequence>MGASGSSTKGDAYDTSSLSGSGRWQHDWSVEAS</sequence>
<dbReference type="EMBL" id="UINC01209662">
    <property type="protein sequence ID" value="SVE32774.1"/>
    <property type="molecule type" value="Genomic_DNA"/>
</dbReference>
<evidence type="ECO:0000313" key="2">
    <source>
        <dbReference type="EMBL" id="SVE32774.1"/>
    </source>
</evidence>
<feature type="region of interest" description="Disordered" evidence="1">
    <location>
        <begin position="1"/>
        <end position="33"/>
    </location>
</feature>
<feature type="compositionally biased region" description="Polar residues" evidence="1">
    <location>
        <begin position="1"/>
        <end position="22"/>
    </location>
</feature>
<feature type="compositionally biased region" description="Basic and acidic residues" evidence="1">
    <location>
        <begin position="24"/>
        <end position="33"/>
    </location>
</feature>
<name>A0A383CKW6_9ZZZZ</name>
<reference evidence="2" key="1">
    <citation type="submission" date="2018-05" db="EMBL/GenBank/DDBJ databases">
        <authorList>
            <person name="Lanie J.A."/>
            <person name="Ng W.-L."/>
            <person name="Kazmierczak K.M."/>
            <person name="Andrzejewski T.M."/>
            <person name="Davidsen T.M."/>
            <person name="Wayne K.J."/>
            <person name="Tettelin H."/>
            <person name="Glass J.I."/>
            <person name="Rusch D."/>
            <person name="Podicherti R."/>
            <person name="Tsui H.-C.T."/>
            <person name="Winkler M.E."/>
        </authorList>
    </citation>
    <scope>NUCLEOTIDE SEQUENCE</scope>
</reference>
<accession>A0A383CKW6</accession>